<dbReference type="InterPro" id="IPR051206">
    <property type="entry name" value="NAMLAA_amidase_2"/>
</dbReference>
<comment type="similarity">
    <text evidence="2">Belongs to the N-acetylmuramoyl-L-alanine amidase 2 family.</text>
</comment>
<evidence type="ECO:0000313" key="9">
    <source>
        <dbReference type="EMBL" id="MFD0959787.1"/>
    </source>
</evidence>
<reference evidence="10" key="1">
    <citation type="journal article" date="2019" name="Int. J. Syst. Evol. Microbiol.">
        <title>The Global Catalogue of Microorganisms (GCM) 10K type strain sequencing project: providing services to taxonomists for standard genome sequencing and annotation.</title>
        <authorList>
            <consortium name="The Broad Institute Genomics Platform"/>
            <consortium name="The Broad Institute Genome Sequencing Center for Infectious Disease"/>
            <person name="Wu L."/>
            <person name="Ma J."/>
        </authorList>
    </citation>
    <scope>NUCLEOTIDE SEQUENCE [LARGE SCALE GENOMIC DNA]</scope>
    <source>
        <strain evidence="10">CCUG 59129</strain>
    </source>
</reference>
<dbReference type="InterPro" id="IPR036505">
    <property type="entry name" value="Amidase/PGRP_sf"/>
</dbReference>
<keyword evidence="5" id="KW-0749">Sporulation</keyword>
<dbReference type="EC" id="3.5.1.28" evidence="3"/>
<dbReference type="SMART" id="SM00644">
    <property type="entry name" value="Ami_2"/>
    <property type="match status" value="1"/>
</dbReference>
<feature type="domain" description="N-acetylmuramoyl-L-alanine amidase" evidence="8">
    <location>
        <begin position="286"/>
        <end position="427"/>
    </location>
</feature>
<dbReference type="GO" id="GO:0016798">
    <property type="term" value="F:hydrolase activity, acting on glycosyl bonds"/>
    <property type="evidence" value="ECO:0007669"/>
    <property type="project" value="UniProtKB-KW"/>
</dbReference>
<proteinExistence type="inferred from homology"/>
<evidence type="ECO:0000256" key="2">
    <source>
        <dbReference type="ARBA" id="ARBA00007553"/>
    </source>
</evidence>
<dbReference type="RefSeq" id="WP_377564045.1">
    <property type="nucleotide sequence ID" value="NZ_JBHTJZ010000011.1"/>
</dbReference>
<evidence type="ECO:0000256" key="4">
    <source>
        <dbReference type="ARBA" id="ARBA00022801"/>
    </source>
</evidence>
<evidence type="ECO:0000256" key="5">
    <source>
        <dbReference type="ARBA" id="ARBA00022969"/>
    </source>
</evidence>
<dbReference type="Proteomes" id="UP001596989">
    <property type="component" value="Unassembled WGS sequence"/>
</dbReference>
<sequence length="435" mass="48696">MIAHKRIRIAEGKLEEGPLQYPVTGIYSKQQGWTDMRVAEIPPEAVIRTELVVAKGKTVSAILDQLVRKHSGHWLVCNASFFNAESGALLGRTYRNGKVIFPDIAGKTEYRPHLFYRNNAFMIARQNSPSNISWGVSCTPMLTSNGCVNLTPDLAEQTPYYLLSSNPRTIAGVKSDGTLSLILIDGRGKYDKGFTTAEAGVMAANYGYREAVNLDGGGSSTLATNNQELLAALGIDRSNKKRCYHVADMSRNYKERVVHHAIAIQFRPDKLLPNYRVNHIPRNTPYNRRPGHRLEATTITIHNTGNAASTARNELNWLTNPRNKATASYHLVVDERETIECIPLHETAWHAGDGNREGSGNRTSIAIELCESGNYEHTLIRASRLVADLLRERGWGVDRLRRHYDWSGKICPRLMYASGSWSHWDKFKQQVAANL</sequence>
<evidence type="ECO:0000256" key="6">
    <source>
        <dbReference type="ARBA" id="ARBA00023287"/>
    </source>
</evidence>
<dbReference type="EMBL" id="JBHTJZ010000011">
    <property type="protein sequence ID" value="MFD0959787.1"/>
    <property type="molecule type" value="Genomic_DNA"/>
</dbReference>
<keyword evidence="10" id="KW-1185">Reference proteome</keyword>
<protein>
    <recommendedName>
        <fullName evidence="3">N-acetylmuramoyl-L-alanine amidase</fullName>
        <ecNumber evidence="3">3.5.1.28</ecNumber>
    </recommendedName>
</protein>
<keyword evidence="9" id="KW-0326">Glycosidase</keyword>
<dbReference type="CDD" id="cd06583">
    <property type="entry name" value="PGRP"/>
    <property type="match status" value="1"/>
</dbReference>
<dbReference type="Gene3D" id="3.40.80.10">
    <property type="entry name" value="Peptidoglycan recognition protein-like"/>
    <property type="match status" value="1"/>
</dbReference>
<keyword evidence="4" id="KW-0378">Hydrolase</keyword>
<evidence type="ECO:0000256" key="1">
    <source>
        <dbReference type="ARBA" id="ARBA00001561"/>
    </source>
</evidence>
<dbReference type="Pfam" id="PF01510">
    <property type="entry name" value="Amidase_2"/>
    <property type="match status" value="1"/>
</dbReference>
<evidence type="ECO:0000256" key="7">
    <source>
        <dbReference type="ARBA" id="ARBA00023316"/>
    </source>
</evidence>
<accession>A0ABW3HQF7</accession>
<evidence type="ECO:0000259" key="8">
    <source>
        <dbReference type="SMART" id="SM00644"/>
    </source>
</evidence>
<keyword evidence="7" id="KW-0961">Cell wall biogenesis/degradation</keyword>
<dbReference type="InterPro" id="IPR018711">
    <property type="entry name" value="NAGPA"/>
</dbReference>
<name>A0ABW3HQF7_9BACL</name>
<dbReference type="Pfam" id="PF09992">
    <property type="entry name" value="NAGPA"/>
    <property type="match status" value="1"/>
</dbReference>
<organism evidence="9 10">
    <name type="scientific">Paenibacillus chungangensis</name>
    <dbReference type="NCBI Taxonomy" id="696535"/>
    <lineage>
        <taxon>Bacteria</taxon>
        <taxon>Bacillati</taxon>
        <taxon>Bacillota</taxon>
        <taxon>Bacilli</taxon>
        <taxon>Bacillales</taxon>
        <taxon>Paenibacillaceae</taxon>
        <taxon>Paenibacillus</taxon>
    </lineage>
</organism>
<dbReference type="PANTHER" id="PTHR30417">
    <property type="entry name" value="N-ACETYLMURAMOYL-L-ALANINE AMIDASE AMID"/>
    <property type="match status" value="1"/>
</dbReference>
<dbReference type="InterPro" id="IPR002502">
    <property type="entry name" value="Amidase_domain"/>
</dbReference>
<dbReference type="PANTHER" id="PTHR30417:SF11">
    <property type="entry name" value="N-ACETYLMURAMOYL-L-ALANINE AMIDASE XLYA"/>
    <property type="match status" value="1"/>
</dbReference>
<evidence type="ECO:0000313" key="10">
    <source>
        <dbReference type="Proteomes" id="UP001596989"/>
    </source>
</evidence>
<evidence type="ECO:0000256" key="3">
    <source>
        <dbReference type="ARBA" id="ARBA00011901"/>
    </source>
</evidence>
<comment type="caution">
    <text evidence="9">The sequence shown here is derived from an EMBL/GenBank/DDBJ whole genome shotgun (WGS) entry which is preliminary data.</text>
</comment>
<keyword evidence="6" id="KW-0178">Competence</keyword>
<comment type="catalytic activity">
    <reaction evidence="1">
        <text>Hydrolyzes the link between N-acetylmuramoyl residues and L-amino acid residues in certain cell-wall glycopeptides.</text>
        <dbReference type="EC" id="3.5.1.28"/>
    </reaction>
</comment>
<dbReference type="SUPFAM" id="SSF55846">
    <property type="entry name" value="N-acetylmuramoyl-L-alanine amidase-like"/>
    <property type="match status" value="1"/>
</dbReference>
<gene>
    <name evidence="9" type="ORF">ACFQ2I_10335</name>
</gene>